<dbReference type="InterPro" id="IPR016187">
    <property type="entry name" value="CTDL_fold"/>
</dbReference>
<dbReference type="InterPro" id="IPR001304">
    <property type="entry name" value="C-type_lectin-like"/>
</dbReference>
<dbReference type="GeneTree" id="ENSGT00940000175599"/>
<dbReference type="PANTHER" id="PTHR45784:SF3">
    <property type="entry name" value="C-TYPE LECTIN DOMAIN FAMILY 4 MEMBER K-LIKE-RELATED"/>
    <property type="match status" value="1"/>
</dbReference>
<dbReference type="InterPro" id="IPR016186">
    <property type="entry name" value="C-type_lectin-like/link_sf"/>
</dbReference>
<proteinExistence type="predicted"/>
<dbReference type="Ensembl" id="ENSACIT00000011576.1">
    <property type="protein sequence ID" value="ENSACIP00000011255.1"/>
    <property type="gene ID" value="ENSACIG00000008788.1"/>
</dbReference>
<dbReference type="OMA" id="MAWIDAR"/>
<dbReference type="SUPFAM" id="SSF56436">
    <property type="entry name" value="C-type lectin-like"/>
    <property type="match status" value="1"/>
</dbReference>
<keyword evidence="3" id="KW-1185">Reference proteome</keyword>
<evidence type="ECO:0000313" key="2">
    <source>
        <dbReference type="Ensembl" id="ENSACIP00000011255.1"/>
    </source>
</evidence>
<accession>A0A3Q0RS07</accession>
<dbReference type="Proteomes" id="UP000261340">
    <property type="component" value="Unplaced"/>
</dbReference>
<name>A0A3Q0RS07_AMPCI</name>
<evidence type="ECO:0000313" key="3">
    <source>
        <dbReference type="Proteomes" id="UP000261340"/>
    </source>
</evidence>
<organism evidence="2 3">
    <name type="scientific">Amphilophus citrinellus</name>
    <name type="common">Midas cichlid</name>
    <name type="synonym">Cichlasoma citrinellum</name>
    <dbReference type="NCBI Taxonomy" id="61819"/>
    <lineage>
        <taxon>Eukaryota</taxon>
        <taxon>Metazoa</taxon>
        <taxon>Chordata</taxon>
        <taxon>Craniata</taxon>
        <taxon>Vertebrata</taxon>
        <taxon>Euteleostomi</taxon>
        <taxon>Actinopterygii</taxon>
        <taxon>Neopterygii</taxon>
        <taxon>Teleostei</taxon>
        <taxon>Neoteleostei</taxon>
        <taxon>Acanthomorphata</taxon>
        <taxon>Ovalentaria</taxon>
        <taxon>Cichlomorphae</taxon>
        <taxon>Cichliformes</taxon>
        <taxon>Cichlidae</taxon>
        <taxon>New World cichlids</taxon>
        <taxon>Cichlasomatinae</taxon>
        <taxon>Heroini</taxon>
        <taxon>Amphilophus</taxon>
    </lineage>
</organism>
<reference evidence="2" key="2">
    <citation type="submission" date="2025-09" db="UniProtKB">
        <authorList>
            <consortium name="Ensembl"/>
        </authorList>
    </citation>
    <scope>IDENTIFICATION</scope>
</reference>
<dbReference type="Pfam" id="PF00059">
    <property type="entry name" value="Lectin_C"/>
    <property type="match status" value="1"/>
</dbReference>
<protein>
    <recommendedName>
        <fullName evidence="1">C-type lectin domain-containing protein</fullName>
    </recommendedName>
</protein>
<sequence length="129" mass="15205">SMFQIYLNLLFFIGKKQGADQYILIRQNMAWIDAREYCRTHYTDLTSLRNDAEYQMVQEAAGGSEVWVGVFRDSWEWSDQTNSSFRYWKASHQVWTNIYNCGGLVKVVSGRWDELSCQNAYPFLCDRSE</sequence>
<dbReference type="SMART" id="SM00034">
    <property type="entry name" value="CLECT"/>
    <property type="match status" value="1"/>
</dbReference>
<dbReference type="PROSITE" id="PS50041">
    <property type="entry name" value="C_TYPE_LECTIN_2"/>
    <property type="match status" value="1"/>
</dbReference>
<dbReference type="PANTHER" id="PTHR45784">
    <property type="entry name" value="C-TYPE LECTIN DOMAIN FAMILY 20 MEMBER A-RELATED"/>
    <property type="match status" value="1"/>
</dbReference>
<dbReference type="STRING" id="61819.ENSACIP00000011255"/>
<dbReference type="AlphaFoldDB" id="A0A3Q0RS07"/>
<dbReference type="Gene3D" id="3.10.100.10">
    <property type="entry name" value="Mannose-Binding Protein A, subunit A"/>
    <property type="match status" value="1"/>
</dbReference>
<evidence type="ECO:0000259" key="1">
    <source>
        <dbReference type="PROSITE" id="PS50041"/>
    </source>
</evidence>
<reference evidence="2" key="1">
    <citation type="submission" date="2025-08" db="UniProtKB">
        <authorList>
            <consortium name="Ensembl"/>
        </authorList>
    </citation>
    <scope>IDENTIFICATION</scope>
</reference>
<feature type="domain" description="C-type lectin" evidence="1">
    <location>
        <begin position="17"/>
        <end position="126"/>
    </location>
</feature>